<dbReference type="InterPro" id="IPR015816">
    <property type="entry name" value="Vitellinogen_b-sht_N"/>
</dbReference>
<sequence>MQKVAYISLPYTGLGLDHLPLDVTSRYSLDGWWDLRVSSDAVKPLSSRRRVTLRGHVALTRVSECRLKVVLENAFFSDWKSHPRPKSRRGSWCPAEKCGRSVVSAVLNVATTSWDFRDALLLETDHLGRCETQYHLEHLAPTHYTISRTRDLSTCQPSAQTAVRRDISVFPRLTDTAVWGCRHTFLGSVPTHAAAAARASCTTYRATRT</sequence>
<proteinExistence type="predicted"/>
<keyword evidence="2" id="KW-1185">Reference proteome</keyword>
<reference evidence="1 2" key="2">
    <citation type="submission" date="2019-01" db="EMBL/GenBank/DDBJ databases">
        <title>The decoding of complex shrimp genome reveals the adaptation for benthos swimmer, frequently molting mechanism and breeding impact on genome.</title>
        <authorList>
            <person name="Sun Y."/>
            <person name="Gao Y."/>
            <person name="Yu Y."/>
        </authorList>
    </citation>
    <scope>NUCLEOTIDE SEQUENCE [LARGE SCALE GENOMIC DNA]</scope>
    <source>
        <tissue evidence="1">Muscle</tissue>
    </source>
</reference>
<name>A0A3R7P2R5_PENVA</name>
<gene>
    <name evidence="1" type="ORF">C7M84_007696</name>
</gene>
<evidence type="ECO:0000313" key="1">
    <source>
        <dbReference type="EMBL" id="ROT73823.1"/>
    </source>
</evidence>
<dbReference type="GO" id="GO:0005319">
    <property type="term" value="F:lipid transporter activity"/>
    <property type="evidence" value="ECO:0007669"/>
    <property type="project" value="InterPro"/>
</dbReference>
<accession>A0A3R7P2R5</accession>
<dbReference type="SUPFAM" id="SSF56968">
    <property type="entry name" value="Lipovitellin-phosvitin complex, beta-sheet shell regions"/>
    <property type="match status" value="1"/>
</dbReference>
<comment type="caution">
    <text evidence="1">The sequence shown here is derived from an EMBL/GenBank/DDBJ whole genome shotgun (WGS) entry which is preliminary data.</text>
</comment>
<organism evidence="1 2">
    <name type="scientific">Penaeus vannamei</name>
    <name type="common">Whiteleg shrimp</name>
    <name type="synonym">Litopenaeus vannamei</name>
    <dbReference type="NCBI Taxonomy" id="6689"/>
    <lineage>
        <taxon>Eukaryota</taxon>
        <taxon>Metazoa</taxon>
        <taxon>Ecdysozoa</taxon>
        <taxon>Arthropoda</taxon>
        <taxon>Crustacea</taxon>
        <taxon>Multicrustacea</taxon>
        <taxon>Malacostraca</taxon>
        <taxon>Eumalacostraca</taxon>
        <taxon>Eucarida</taxon>
        <taxon>Decapoda</taxon>
        <taxon>Dendrobranchiata</taxon>
        <taxon>Penaeoidea</taxon>
        <taxon>Penaeidae</taxon>
        <taxon>Penaeus</taxon>
    </lineage>
</organism>
<dbReference type="InterPro" id="IPR015819">
    <property type="entry name" value="Lipid_transp_b-sht_shell"/>
</dbReference>
<dbReference type="AlphaFoldDB" id="A0A3R7P2R5"/>
<evidence type="ECO:0000313" key="2">
    <source>
        <dbReference type="Proteomes" id="UP000283509"/>
    </source>
</evidence>
<dbReference type="Gene3D" id="2.30.230.10">
    <property type="entry name" value="Lipovitellin, beta-sheet shell regions, chain A"/>
    <property type="match status" value="1"/>
</dbReference>
<dbReference type="EMBL" id="QCYY01001983">
    <property type="protein sequence ID" value="ROT73823.1"/>
    <property type="molecule type" value="Genomic_DNA"/>
</dbReference>
<protein>
    <submittedName>
        <fullName evidence="1">Uncharacterized protein</fullName>
    </submittedName>
</protein>
<dbReference type="Proteomes" id="UP000283509">
    <property type="component" value="Unassembled WGS sequence"/>
</dbReference>
<reference evidence="1 2" key="1">
    <citation type="submission" date="2018-04" db="EMBL/GenBank/DDBJ databases">
        <authorList>
            <person name="Zhang X."/>
            <person name="Yuan J."/>
            <person name="Li F."/>
            <person name="Xiang J."/>
        </authorList>
    </citation>
    <scope>NUCLEOTIDE SEQUENCE [LARGE SCALE GENOMIC DNA]</scope>
    <source>
        <tissue evidence="1">Muscle</tissue>
    </source>
</reference>